<dbReference type="PANTHER" id="PTHR12899:SF3">
    <property type="entry name" value="LARGE RIBOSOMAL SUBUNIT PROTEIN UL18M"/>
    <property type="match status" value="1"/>
</dbReference>
<evidence type="ECO:0000256" key="5">
    <source>
        <dbReference type="ARBA" id="ARBA00023274"/>
    </source>
</evidence>
<evidence type="ECO:0000256" key="7">
    <source>
        <dbReference type="HAMAP-Rule" id="MF_01337"/>
    </source>
</evidence>
<protein>
    <recommendedName>
        <fullName evidence="6 7">Large ribosomal subunit protein uL18</fullName>
    </recommendedName>
</protein>
<keyword evidence="4 7" id="KW-0689">Ribosomal protein</keyword>
<accession>A0ABQ5YN78</accession>
<sequence>METKKEARLRRAKQTRRRIALAGASRLCVFRSNSHIYAAVHSADGGKVLVAASSTDKEIKAELGGKPGSNKAAAALVGAAVARRALAAGVTEVAFDRSGFAYHGRVKELAEAAREAGLKF</sequence>
<dbReference type="GO" id="GO:0005840">
    <property type="term" value="C:ribosome"/>
    <property type="evidence" value="ECO:0007669"/>
    <property type="project" value="UniProtKB-KW"/>
</dbReference>
<evidence type="ECO:0000256" key="2">
    <source>
        <dbReference type="ARBA" id="ARBA00022730"/>
    </source>
</evidence>
<evidence type="ECO:0000313" key="8">
    <source>
        <dbReference type="EMBL" id="GLR25574.1"/>
    </source>
</evidence>
<organism evidence="8 9">
    <name type="scientific">Limnobacter litoralis</name>
    <dbReference type="NCBI Taxonomy" id="481366"/>
    <lineage>
        <taxon>Bacteria</taxon>
        <taxon>Pseudomonadati</taxon>
        <taxon>Pseudomonadota</taxon>
        <taxon>Betaproteobacteria</taxon>
        <taxon>Burkholderiales</taxon>
        <taxon>Burkholderiaceae</taxon>
        <taxon>Limnobacter</taxon>
    </lineage>
</organism>
<dbReference type="Proteomes" id="UP001156664">
    <property type="component" value="Unassembled WGS sequence"/>
</dbReference>
<dbReference type="InterPro" id="IPR005484">
    <property type="entry name" value="Ribosomal_uL18_bac/plant/anim"/>
</dbReference>
<gene>
    <name evidence="7 8" type="primary">rplR</name>
    <name evidence="8" type="ORF">GCM10007875_06620</name>
</gene>
<dbReference type="Pfam" id="PF00861">
    <property type="entry name" value="Ribosomal_L18p"/>
    <property type="match status" value="1"/>
</dbReference>
<comment type="caution">
    <text evidence="8">The sequence shown here is derived from an EMBL/GenBank/DDBJ whole genome shotgun (WGS) entry which is preliminary data.</text>
</comment>
<evidence type="ECO:0000313" key="9">
    <source>
        <dbReference type="Proteomes" id="UP001156664"/>
    </source>
</evidence>
<comment type="similarity">
    <text evidence="1 7">Belongs to the universal ribosomal protein uL18 family.</text>
</comment>
<evidence type="ECO:0000256" key="1">
    <source>
        <dbReference type="ARBA" id="ARBA00007116"/>
    </source>
</evidence>
<dbReference type="InterPro" id="IPR004389">
    <property type="entry name" value="Ribosomal_uL18_bac-type"/>
</dbReference>
<dbReference type="NCBIfam" id="TIGR00060">
    <property type="entry name" value="L18_bact"/>
    <property type="match status" value="1"/>
</dbReference>
<proteinExistence type="inferred from homology"/>
<evidence type="ECO:0000256" key="3">
    <source>
        <dbReference type="ARBA" id="ARBA00022884"/>
    </source>
</evidence>
<keyword evidence="2 7" id="KW-0699">rRNA-binding</keyword>
<evidence type="ECO:0000256" key="4">
    <source>
        <dbReference type="ARBA" id="ARBA00022980"/>
    </source>
</evidence>
<dbReference type="EMBL" id="BSOJ01000006">
    <property type="protein sequence ID" value="GLR25574.1"/>
    <property type="molecule type" value="Genomic_DNA"/>
</dbReference>
<dbReference type="SUPFAM" id="SSF53137">
    <property type="entry name" value="Translational machinery components"/>
    <property type="match status" value="1"/>
</dbReference>
<keyword evidence="5 7" id="KW-0687">Ribonucleoprotein</keyword>
<name>A0ABQ5YN78_9BURK</name>
<dbReference type="HAMAP" id="MF_01337_B">
    <property type="entry name" value="Ribosomal_uL18_B"/>
    <property type="match status" value="1"/>
</dbReference>
<evidence type="ECO:0000256" key="6">
    <source>
        <dbReference type="ARBA" id="ARBA00035197"/>
    </source>
</evidence>
<dbReference type="Gene3D" id="3.30.420.100">
    <property type="match status" value="1"/>
</dbReference>
<dbReference type="InterPro" id="IPR057268">
    <property type="entry name" value="Ribosomal_L18"/>
</dbReference>
<keyword evidence="3 7" id="KW-0694">RNA-binding</keyword>
<comment type="subunit">
    <text evidence="7">Part of the 50S ribosomal subunit; part of the 5S rRNA/L5/L18/L25 subcomplex. Contacts the 5S and 23S rRNAs.</text>
</comment>
<keyword evidence="9" id="KW-1185">Reference proteome</keyword>
<reference evidence="9" key="1">
    <citation type="journal article" date="2019" name="Int. J. Syst. Evol. Microbiol.">
        <title>The Global Catalogue of Microorganisms (GCM) 10K type strain sequencing project: providing services to taxonomists for standard genome sequencing and annotation.</title>
        <authorList>
            <consortium name="The Broad Institute Genomics Platform"/>
            <consortium name="The Broad Institute Genome Sequencing Center for Infectious Disease"/>
            <person name="Wu L."/>
            <person name="Ma J."/>
        </authorList>
    </citation>
    <scope>NUCLEOTIDE SEQUENCE [LARGE SCALE GENOMIC DNA]</scope>
    <source>
        <strain evidence="9">NBRC 105857</strain>
    </source>
</reference>
<dbReference type="RefSeq" id="WP_284279948.1">
    <property type="nucleotide sequence ID" value="NZ_BSOJ01000006.1"/>
</dbReference>
<dbReference type="CDD" id="cd00432">
    <property type="entry name" value="Ribosomal_L18_L5e"/>
    <property type="match status" value="1"/>
</dbReference>
<comment type="function">
    <text evidence="7">This is one of the proteins that bind and probably mediate the attachment of the 5S RNA into the large ribosomal subunit, where it forms part of the central protuberance.</text>
</comment>
<dbReference type="PANTHER" id="PTHR12899">
    <property type="entry name" value="39S RIBOSOMAL PROTEIN L18, MITOCHONDRIAL"/>
    <property type="match status" value="1"/>
</dbReference>